<reference evidence="5 6" key="1">
    <citation type="submission" date="2022-12" db="EMBL/GenBank/DDBJ databases">
        <title>Chromosome-level genome of Tegillarca granosa.</title>
        <authorList>
            <person name="Kim J."/>
        </authorList>
    </citation>
    <scope>NUCLEOTIDE SEQUENCE [LARGE SCALE GENOMIC DNA]</scope>
    <source>
        <strain evidence="5">Teg-2019</strain>
        <tissue evidence="5">Adductor muscle</tissue>
    </source>
</reference>
<dbReference type="PANTHER" id="PTHR16213:SF78">
    <property type="entry name" value="SELENOPROTEIN N"/>
    <property type="match status" value="1"/>
</dbReference>
<keyword evidence="1" id="KW-0106">Calcium</keyword>
<accession>A0ABQ9F011</accession>
<feature type="region of interest" description="Disordered" evidence="2">
    <location>
        <begin position="57"/>
        <end position="114"/>
    </location>
</feature>
<name>A0ABQ9F011_TEGGR</name>
<evidence type="ECO:0000313" key="5">
    <source>
        <dbReference type="EMBL" id="KAJ8309460.1"/>
    </source>
</evidence>
<feature type="domain" description="EF-hand" evidence="4">
    <location>
        <begin position="186"/>
        <end position="214"/>
    </location>
</feature>
<evidence type="ECO:0000313" key="6">
    <source>
        <dbReference type="Proteomes" id="UP001217089"/>
    </source>
</evidence>
<dbReference type="PROSITE" id="PS00018">
    <property type="entry name" value="EF_HAND_1"/>
    <property type="match status" value="1"/>
</dbReference>
<feature type="compositionally biased region" description="Low complexity" evidence="2">
    <location>
        <begin position="103"/>
        <end position="114"/>
    </location>
</feature>
<evidence type="ECO:0000259" key="4">
    <source>
        <dbReference type="PROSITE" id="PS50222"/>
    </source>
</evidence>
<evidence type="ECO:0000256" key="3">
    <source>
        <dbReference type="SAM" id="Phobius"/>
    </source>
</evidence>
<feature type="transmembrane region" description="Helical" evidence="3">
    <location>
        <begin position="132"/>
        <end position="157"/>
    </location>
</feature>
<dbReference type="InterPro" id="IPR002048">
    <property type="entry name" value="EF_hand_dom"/>
</dbReference>
<dbReference type="SUPFAM" id="SSF47473">
    <property type="entry name" value="EF-hand"/>
    <property type="match status" value="1"/>
</dbReference>
<dbReference type="EMBL" id="JARBDR010000657">
    <property type="protein sequence ID" value="KAJ8309460.1"/>
    <property type="molecule type" value="Genomic_DNA"/>
</dbReference>
<gene>
    <name evidence="5" type="ORF">KUTeg_014334</name>
</gene>
<dbReference type="PANTHER" id="PTHR16213">
    <property type="entry name" value="SELENOPROTEIN N"/>
    <property type="match status" value="1"/>
</dbReference>
<dbReference type="PROSITE" id="PS50222">
    <property type="entry name" value="EF_HAND_2"/>
    <property type="match status" value="1"/>
</dbReference>
<keyword evidence="6" id="KW-1185">Reference proteome</keyword>
<dbReference type="Proteomes" id="UP001217089">
    <property type="component" value="Unassembled WGS sequence"/>
</dbReference>
<evidence type="ECO:0000256" key="1">
    <source>
        <dbReference type="ARBA" id="ARBA00022837"/>
    </source>
</evidence>
<proteinExistence type="predicted"/>
<keyword evidence="3" id="KW-1133">Transmembrane helix</keyword>
<sequence length="685" mass="77982">MNLMDILSRVYLNDTPFLCKQQEQNTTLTRKSGLWILFIKGHLNTCADVTIVSSKKMSASPESGGTGDSVRKRKGGQKNDKKATSGTTEVVEDNQETTRDQVEQQQPQQPNQHVPEVLYIPSNRIVLAVPKCVCYSVVAVFAVCFIIMGGVIGDLVWKRFVYKADPDPDFDPYPAITAAIGKEGVNFFKQHDRDNDGYLSLEEFEAIFHTLNGTGINITSTGVQISQSIDDDDEIVTVRSYFQPLLLETMTKDINDTGEGGFFSDKGVHGGVHMGGMYPGPPPSIFRKWFQQSRHLDTLAGLKNWKTVNMEWMNFGVRHFQGFLPPDESYLKDLGSVYDIYKADGVSLFGHTRDSSNRYYPPRVKDSLVGIHRLLTMFHPRPFLQTRFAPQGSVACVRAVNDQYIDIVFRIHAEFQLNEPPYYPFWFTPAQFRGNLVISRDYKKILNFNMYVPNDRLLNVDMEWMNRPADEENMEVDIGKMPQMELNITASSVPLKKDELHMKDYEVEDDPGLIAKMQSIKWKSQILLQDAWRSLEVKLYPFKKVTYYNFTDAFDKAQEEKKESALESSSVQALLQENFISNWALVVDLKELEKDSHQPVYNKTAKHFLEEYSFPVMMAIALPNGTIIHKVNANEYMDTSSDSSVLETGLEDPQTYYYVEFLKQGVKKAEPYLDSLPGVSKSALP</sequence>
<dbReference type="Pfam" id="PF13405">
    <property type="entry name" value="EF-hand_6"/>
    <property type="match status" value="1"/>
</dbReference>
<dbReference type="InterPro" id="IPR018247">
    <property type="entry name" value="EF_Hand_1_Ca_BS"/>
</dbReference>
<dbReference type="InterPro" id="IPR011992">
    <property type="entry name" value="EF-hand-dom_pair"/>
</dbReference>
<protein>
    <recommendedName>
        <fullName evidence="4">EF-hand domain-containing protein</fullName>
    </recommendedName>
</protein>
<evidence type="ECO:0000256" key="2">
    <source>
        <dbReference type="SAM" id="MobiDB-lite"/>
    </source>
</evidence>
<organism evidence="5 6">
    <name type="scientific">Tegillarca granosa</name>
    <name type="common">Malaysian cockle</name>
    <name type="synonym">Anadara granosa</name>
    <dbReference type="NCBI Taxonomy" id="220873"/>
    <lineage>
        <taxon>Eukaryota</taxon>
        <taxon>Metazoa</taxon>
        <taxon>Spiralia</taxon>
        <taxon>Lophotrochozoa</taxon>
        <taxon>Mollusca</taxon>
        <taxon>Bivalvia</taxon>
        <taxon>Autobranchia</taxon>
        <taxon>Pteriomorphia</taxon>
        <taxon>Arcoida</taxon>
        <taxon>Arcoidea</taxon>
        <taxon>Arcidae</taxon>
        <taxon>Tegillarca</taxon>
    </lineage>
</organism>
<keyword evidence="3" id="KW-0472">Membrane</keyword>
<comment type="caution">
    <text evidence="5">The sequence shown here is derived from an EMBL/GenBank/DDBJ whole genome shotgun (WGS) entry which is preliminary data.</text>
</comment>
<keyword evidence="3" id="KW-0812">Transmembrane</keyword>